<feature type="domain" description="Peptidase C1A papain C-terminal" evidence="3">
    <location>
        <begin position="231"/>
        <end position="481"/>
    </location>
</feature>
<name>A0ABM1DTU0_PRICU</name>
<evidence type="ECO:0000256" key="1">
    <source>
        <dbReference type="ARBA" id="ARBA00008455"/>
    </source>
</evidence>
<dbReference type="RefSeq" id="XP_014663361.1">
    <property type="nucleotide sequence ID" value="XM_014807875.1"/>
</dbReference>
<feature type="compositionally biased region" description="Basic residues" evidence="2">
    <location>
        <begin position="206"/>
        <end position="215"/>
    </location>
</feature>
<protein>
    <submittedName>
        <fullName evidence="6">Crustapain-like</fullName>
    </submittedName>
</protein>
<dbReference type="Gene3D" id="1.10.287.2250">
    <property type="match status" value="1"/>
</dbReference>
<keyword evidence="5" id="KW-1185">Reference proteome</keyword>
<feature type="compositionally biased region" description="Basic residues" evidence="2">
    <location>
        <begin position="93"/>
        <end position="104"/>
    </location>
</feature>
<dbReference type="InterPro" id="IPR038765">
    <property type="entry name" value="Papain-like_cys_pep_sf"/>
</dbReference>
<dbReference type="SMART" id="SM00848">
    <property type="entry name" value="Inhibitor_I29"/>
    <property type="match status" value="1"/>
</dbReference>
<evidence type="ECO:0000256" key="2">
    <source>
        <dbReference type="SAM" id="MobiDB-lite"/>
    </source>
</evidence>
<dbReference type="InterPro" id="IPR000668">
    <property type="entry name" value="Peptidase_C1A_C"/>
</dbReference>
<evidence type="ECO:0000313" key="6">
    <source>
        <dbReference type="RefSeq" id="XP_014663361.1"/>
    </source>
</evidence>
<proteinExistence type="inferred from homology"/>
<feature type="region of interest" description="Disordered" evidence="2">
    <location>
        <begin position="187"/>
        <end position="218"/>
    </location>
</feature>
<dbReference type="SMART" id="SM00645">
    <property type="entry name" value="Pept_C1"/>
    <property type="match status" value="1"/>
</dbReference>
<dbReference type="Pfam" id="PF00112">
    <property type="entry name" value="Peptidase_C1"/>
    <property type="match status" value="1"/>
</dbReference>
<feature type="compositionally biased region" description="Gly residues" evidence="2">
    <location>
        <begin position="57"/>
        <end position="73"/>
    </location>
</feature>
<evidence type="ECO:0000259" key="4">
    <source>
        <dbReference type="SMART" id="SM00848"/>
    </source>
</evidence>
<accession>A0ABM1DTU0</accession>
<dbReference type="SUPFAM" id="SSF54001">
    <property type="entry name" value="Cysteine proteinases"/>
    <property type="match status" value="1"/>
</dbReference>
<feature type="region of interest" description="Disordered" evidence="2">
    <location>
        <begin position="46"/>
        <end position="116"/>
    </location>
</feature>
<organism evidence="5 6">
    <name type="scientific">Priapulus caudatus</name>
    <name type="common">Priapulid worm</name>
    <dbReference type="NCBI Taxonomy" id="37621"/>
    <lineage>
        <taxon>Eukaryota</taxon>
        <taxon>Metazoa</taxon>
        <taxon>Ecdysozoa</taxon>
        <taxon>Scalidophora</taxon>
        <taxon>Priapulida</taxon>
        <taxon>Priapulimorpha</taxon>
        <taxon>Priapulimorphida</taxon>
        <taxon>Priapulidae</taxon>
        <taxon>Priapulus</taxon>
    </lineage>
</organism>
<dbReference type="Proteomes" id="UP000695022">
    <property type="component" value="Unplaced"/>
</dbReference>
<dbReference type="Gene3D" id="3.90.70.10">
    <property type="entry name" value="Cysteine proteinases"/>
    <property type="match status" value="1"/>
</dbReference>
<dbReference type="Pfam" id="PF08246">
    <property type="entry name" value="Inhibitor_I29"/>
    <property type="match status" value="1"/>
</dbReference>
<gene>
    <name evidence="6" type="primary">LOC106806033</name>
</gene>
<evidence type="ECO:0000259" key="3">
    <source>
        <dbReference type="SMART" id="SM00645"/>
    </source>
</evidence>
<feature type="domain" description="Cathepsin propeptide inhibitor" evidence="4">
    <location>
        <begin position="118"/>
        <end position="179"/>
    </location>
</feature>
<comment type="similarity">
    <text evidence="1">Belongs to the peptidase C1 family.</text>
</comment>
<reference evidence="6" key="1">
    <citation type="submission" date="2025-08" db="UniProtKB">
        <authorList>
            <consortium name="RefSeq"/>
        </authorList>
    </citation>
    <scope>IDENTIFICATION</scope>
</reference>
<dbReference type="InterPro" id="IPR013128">
    <property type="entry name" value="Peptidase_C1A"/>
</dbReference>
<dbReference type="GeneID" id="106806033"/>
<sequence>MGLNRVLRVLVRAKAGRARANWKLQTLMVMFAFAFAGITAMPGKNGGNVRGNSSPGSQGGNTGGAGNGGGGQGATKVHGNKHCTADGGPAGFKKPKKANRGRGHGRPEAPLAEDLPGYEQFLSKKYGCNRAEMHRNPKKQATFDSNRNKMIEHNVKFELGESNYTMEVNKFADLTAEEFIATQGGLKIASERRAKGRPQPTGGDRHSRRQTRTKRQTPTNLLSILYPTSFTAFDWRDNSFTGVDRNGVQTACLQPVQNQGACNSGWAYAALVSLAARWCIRTGHVVRPSTQEAIDCVIVTYDDGSETSVGCQAADPVHLYDYVVDFGIASAADYPSHEDTLAYGEAQQCNVNVAGTEIELQADDGENGHFMTSDQEINLYQLLRGGPLAVGLNMERLQFYAAGVFSDFYGPREVQGYMTLIGYGTDTWLRFNQYTLTLQQLILDWWAVRSSFGEDWGEEGHVRILRRYQIAGIGSDAVLPVLP</sequence>
<evidence type="ECO:0000313" key="5">
    <source>
        <dbReference type="Proteomes" id="UP000695022"/>
    </source>
</evidence>
<dbReference type="InterPro" id="IPR013201">
    <property type="entry name" value="Prot_inhib_I29"/>
</dbReference>
<dbReference type="PANTHER" id="PTHR12411">
    <property type="entry name" value="CYSTEINE PROTEASE FAMILY C1-RELATED"/>
    <property type="match status" value="1"/>
</dbReference>